<dbReference type="RefSeq" id="WP_043057437.1">
    <property type="nucleotide sequence ID" value="NZ_LXEY01000020.1"/>
</dbReference>
<evidence type="ECO:0000256" key="2">
    <source>
        <dbReference type="HAMAP-Rule" id="MF_01482"/>
    </source>
</evidence>
<dbReference type="InterPro" id="IPR024078">
    <property type="entry name" value="LmbE-like_dom_sf"/>
</dbReference>
<dbReference type="PANTHER" id="PTHR12993:SF11">
    <property type="entry name" value="N-ACETYLGLUCOSAMINYL-PHOSPHATIDYLINOSITOL DE-N-ACETYLASE"/>
    <property type="match status" value="1"/>
</dbReference>
<protein>
    <recommendedName>
        <fullName evidence="2">Mycothiol S-conjugate amidase</fullName>
        <ecNumber evidence="2">3.5.1.115</ecNumber>
    </recommendedName>
</protein>
<accession>A0A1B7LY86</accession>
<dbReference type="Proteomes" id="UP000078292">
    <property type="component" value="Unassembled WGS sequence"/>
</dbReference>
<gene>
    <name evidence="2" type="primary">mca</name>
    <name evidence="3" type="ORF">A6F49_12605</name>
</gene>
<dbReference type="OrthoDB" id="158614at2"/>
<dbReference type="HAMAP" id="MF_01482">
    <property type="entry name" value="Mca"/>
    <property type="match status" value="1"/>
</dbReference>
<keyword evidence="2" id="KW-0479">Metal-binding</keyword>
<dbReference type="AlphaFoldDB" id="A0A1B7LY86"/>
<feature type="binding site" evidence="2">
    <location>
        <position position="29"/>
    </location>
    <ligand>
        <name>Zn(2+)</name>
        <dbReference type="ChEBI" id="CHEBI:29105"/>
    </ligand>
</feature>
<feature type="binding site" evidence="2">
    <location>
        <position position="32"/>
    </location>
    <ligand>
        <name>Zn(2+)</name>
        <dbReference type="ChEBI" id="CHEBI:29105"/>
    </ligand>
</feature>
<dbReference type="InterPro" id="IPR003737">
    <property type="entry name" value="GlcNAc_PI_deacetylase-related"/>
</dbReference>
<dbReference type="GO" id="GO:0008270">
    <property type="term" value="F:zinc ion binding"/>
    <property type="evidence" value="ECO:0007669"/>
    <property type="project" value="UniProtKB-UniRule"/>
</dbReference>
<dbReference type="EC" id="3.5.1.115" evidence="2"/>
<dbReference type="NCBIfam" id="TIGR03446">
    <property type="entry name" value="mycothiol_Mca"/>
    <property type="match status" value="1"/>
</dbReference>
<keyword evidence="4" id="KW-1185">Reference proteome</keyword>
<dbReference type="PANTHER" id="PTHR12993">
    <property type="entry name" value="N-ACETYLGLUCOSAMINYL-PHOSPHATIDYLINOSITOL DE-N-ACETYLASE-RELATED"/>
    <property type="match status" value="1"/>
</dbReference>
<keyword evidence="2" id="KW-0378">Hydrolase</keyword>
<name>A0A1B7LY86_9MICC</name>
<dbReference type="STRING" id="1837282.A6F49_12605"/>
<evidence type="ECO:0000313" key="4">
    <source>
        <dbReference type="Proteomes" id="UP000078292"/>
    </source>
</evidence>
<dbReference type="GO" id="GO:0010127">
    <property type="term" value="P:mycothiol-dependent detoxification"/>
    <property type="evidence" value="ECO:0007669"/>
    <property type="project" value="UniProtKB-UniRule"/>
</dbReference>
<evidence type="ECO:0000256" key="1">
    <source>
        <dbReference type="ARBA" id="ARBA00022833"/>
    </source>
</evidence>
<dbReference type="GO" id="GO:0016811">
    <property type="term" value="F:hydrolase activity, acting on carbon-nitrogen (but not peptide) bonds, in linear amides"/>
    <property type="evidence" value="ECO:0007669"/>
    <property type="project" value="TreeGrafter"/>
</dbReference>
<comment type="catalytic activity">
    <reaction evidence="2">
        <text>mycothiol S-conjugate + H2O = an N-acetyl-L-cysteine-S-conjugate + 1D-myo-inositol 2-amino-2-deoxy-alpha-D-glucopyranoside</text>
        <dbReference type="Rhea" id="RHEA:36543"/>
        <dbReference type="ChEBI" id="CHEBI:15377"/>
        <dbReference type="ChEBI" id="CHEBI:58718"/>
        <dbReference type="ChEBI" id="CHEBI:58886"/>
        <dbReference type="ChEBI" id="CHEBI:59633"/>
        <dbReference type="EC" id="3.5.1.115"/>
    </reaction>
</comment>
<comment type="caution">
    <text evidence="3">The sequence shown here is derived from an EMBL/GenBank/DDBJ whole genome shotgun (WGS) entry which is preliminary data.</text>
</comment>
<sequence length="320" mass="35814">MSSDPQLPDILDPGLPDSTGLRLLAVHAHPDDEASKGAAMMAAYVHAGARVMVATATDGAMGDLNNPHYGESIRVERDIAAVRYQEMADAAKILDIEHRWLGFRDSGFPEGDDPMAHLEPGCFADIALADATAPLIRLIREFKPHVLVTYDEIGGYPHPDHLRTHAISMEAYEKSGDPEAYPGTGEPWEISKLYYDKAFNPDKFRAVHRALIDSGQESPYADRIEWYDRVEAGEDDPDAWRITNHKVTTQLNAAKFLEYRDAALRAHRSQVDTHGAFFFTPNEILREQWPWEDYVLIDSKVSTSLPEDDLFAGLRDTPLD</sequence>
<feature type="binding site" evidence="2">
    <location>
        <position position="161"/>
    </location>
    <ligand>
        <name>Zn(2+)</name>
        <dbReference type="ChEBI" id="CHEBI:29105"/>
    </ligand>
</feature>
<keyword evidence="1 2" id="KW-0862">Zinc</keyword>
<comment type="subunit">
    <text evidence="2">Monomer.</text>
</comment>
<dbReference type="Gene3D" id="3.40.50.10320">
    <property type="entry name" value="LmbE-like"/>
    <property type="match status" value="1"/>
</dbReference>
<comment type="function">
    <text evidence="2">A mycothiol (MSH, N-acetylcysteinyl-glucosaminyl-inositol) S-conjugate amidase, it recycles conjugated MSH to the N-acetyl cysteine conjugate (AcCys S-conjugate, a mercapturic acid) and the MSH precursor. Involved in MSH-dependent detoxification of a number of alkylating agents and antibiotics.</text>
</comment>
<comment type="similarity">
    <text evidence="2">Belongs to the MshB deacetylase family. Mca subfamily.</text>
</comment>
<dbReference type="SUPFAM" id="SSF102588">
    <property type="entry name" value="LmbE-like"/>
    <property type="match status" value="1"/>
</dbReference>
<dbReference type="Pfam" id="PF02585">
    <property type="entry name" value="PIG-L"/>
    <property type="match status" value="1"/>
</dbReference>
<dbReference type="EMBL" id="LXEY01000020">
    <property type="protein sequence ID" value="OAV60221.1"/>
    <property type="molecule type" value="Genomic_DNA"/>
</dbReference>
<comment type="cofactor">
    <cofactor evidence="2">
        <name>Zn(2+)</name>
        <dbReference type="ChEBI" id="CHEBI:29105"/>
    </cofactor>
    <text evidence="2">Binds 1 zinc ion per subunit.</text>
</comment>
<dbReference type="GO" id="GO:0010126">
    <property type="term" value="P:mycothiol metabolic process"/>
    <property type="evidence" value="ECO:0007669"/>
    <property type="project" value="UniProtKB-UniRule"/>
</dbReference>
<organism evidence="3 4">
    <name type="scientific">Enteractinococcus helveticum</name>
    <dbReference type="NCBI Taxonomy" id="1837282"/>
    <lineage>
        <taxon>Bacteria</taxon>
        <taxon>Bacillati</taxon>
        <taxon>Actinomycetota</taxon>
        <taxon>Actinomycetes</taxon>
        <taxon>Micrococcales</taxon>
        <taxon>Micrococcaceae</taxon>
    </lineage>
</organism>
<evidence type="ECO:0000313" key="3">
    <source>
        <dbReference type="EMBL" id="OAV60221.1"/>
    </source>
</evidence>
<dbReference type="InterPro" id="IPR017811">
    <property type="entry name" value="Mca"/>
</dbReference>
<proteinExistence type="inferred from homology"/>
<reference evidence="3 4" key="1">
    <citation type="submission" date="2016-04" db="EMBL/GenBank/DDBJ databases">
        <title>First whole genome shotgun sequence of the bacterium Enteractinococcus sp. strain UASWS1574.</title>
        <authorList>
            <person name="Crovadore J."/>
            <person name="Chablais R."/>
            <person name="Lefort F."/>
        </authorList>
    </citation>
    <scope>NUCLEOTIDE SEQUENCE [LARGE SCALE GENOMIC DNA]</scope>
    <source>
        <strain evidence="3 4">UASWS1574</strain>
    </source>
</reference>